<proteinExistence type="predicted"/>
<evidence type="ECO:0000256" key="5">
    <source>
        <dbReference type="SAM" id="Phobius"/>
    </source>
</evidence>
<dbReference type="RefSeq" id="WP_376985522.1">
    <property type="nucleotide sequence ID" value="NZ_JBHRWW010000006.1"/>
</dbReference>
<comment type="subcellular location">
    <subcellularLocation>
        <location evidence="1">Cell membrane</location>
        <topology evidence="1">Multi-pass membrane protein</topology>
    </subcellularLocation>
</comment>
<organism evidence="7 8">
    <name type="scientific">Aquipuribacter hungaricus</name>
    <dbReference type="NCBI Taxonomy" id="545624"/>
    <lineage>
        <taxon>Bacteria</taxon>
        <taxon>Bacillati</taxon>
        <taxon>Actinomycetota</taxon>
        <taxon>Actinomycetes</taxon>
        <taxon>Micrococcales</taxon>
        <taxon>Intrasporangiaceae</taxon>
        <taxon>Aquipuribacter</taxon>
    </lineage>
</organism>
<name>A0ABV7WI62_9MICO</name>
<dbReference type="Proteomes" id="UP001595685">
    <property type="component" value="Unassembled WGS sequence"/>
</dbReference>
<feature type="transmembrane region" description="Helical" evidence="5">
    <location>
        <begin position="210"/>
        <end position="230"/>
    </location>
</feature>
<feature type="transmembrane region" description="Helical" evidence="5">
    <location>
        <begin position="12"/>
        <end position="30"/>
    </location>
</feature>
<keyword evidence="4 5" id="KW-0472">Membrane</keyword>
<feature type="domain" description="Major facilitator superfamily (MFS) profile" evidence="6">
    <location>
        <begin position="209"/>
        <end position="402"/>
    </location>
</feature>
<evidence type="ECO:0000256" key="3">
    <source>
        <dbReference type="ARBA" id="ARBA00022989"/>
    </source>
</evidence>
<gene>
    <name evidence="7" type="ORF">ACFOLH_10375</name>
</gene>
<accession>A0ABV7WI62</accession>
<dbReference type="InterPro" id="IPR036259">
    <property type="entry name" value="MFS_trans_sf"/>
</dbReference>
<evidence type="ECO:0000259" key="6">
    <source>
        <dbReference type="PROSITE" id="PS50850"/>
    </source>
</evidence>
<dbReference type="PANTHER" id="PTHR23514:SF13">
    <property type="entry name" value="INNER MEMBRANE PROTEIN YBJJ"/>
    <property type="match status" value="1"/>
</dbReference>
<dbReference type="InterPro" id="IPR011701">
    <property type="entry name" value="MFS"/>
</dbReference>
<feature type="transmembrane region" description="Helical" evidence="5">
    <location>
        <begin position="95"/>
        <end position="119"/>
    </location>
</feature>
<feature type="transmembrane region" description="Helical" evidence="5">
    <location>
        <begin position="160"/>
        <end position="179"/>
    </location>
</feature>
<dbReference type="Gene3D" id="1.20.1250.20">
    <property type="entry name" value="MFS general substrate transporter like domains"/>
    <property type="match status" value="2"/>
</dbReference>
<comment type="caution">
    <text evidence="7">The sequence shown here is derived from an EMBL/GenBank/DDBJ whole genome shotgun (WGS) entry which is preliminary data.</text>
</comment>
<dbReference type="PROSITE" id="PS50850">
    <property type="entry name" value="MFS"/>
    <property type="match status" value="1"/>
</dbReference>
<feature type="transmembrane region" description="Helical" evidence="5">
    <location>
        <begin position="302"/>
        <end position="324"/>
    </location>
</feature>
<dbReference type="Pfam" id="PF07690">
    <property type="entry name" value="MFS_1"/>
    <property type="match status" value="1"/>
</dbReference>
<feature type="transmembrane region" description="Helical" evidence="5">
    <location>
        <begin position="336"/>
        <end position="357"/>
    </location>
</feature>
<dbReference type="PANTHER" id="PTHR23514">
    <property type="entry name" value="BYPASS OF STOP CODON PROTEIN 6"/>
    <property type="match status" value="1"/>
</dbReference>
<dbReference type="InterPro" id="IPR020846">
    <property type="entry name" value="MFS_dom"/>
</dbReference>
<keyword evidence="3 5" id="KW-1133">Transmembrane helix</keyword>
<feature type="transmembrane region" description="Helical" evidence="5">
    <location>
        <begin position="42"/>
        <end position="62"/>
    </location>
</feature>
<feature type="transmembrane region" description="Helical" evidence="5">
    <location>
        <begin position="69"/>
        <end position="89"/>
    </location>
</feature>
<dbReference type="SUPFAM" id="SSF103473">
    <property type="entry name" value="MFS general substrate transporter"/>
    <property type="match status" value="1"/>
</dbReference>
<evidence type="ECO:0000256" key="4">
    <source>
        <dbReference type="ARBA" id="ARBA00023136"/>
    </source>
</evidence>
<dbReference type="InterPro" id="IPR051788">
    <property type="entry name" value="MFS_Transporter"/>
</dbReference>
<evidence type="ECO:0000256" key="2">
    <source>
        <dbReference type="ARBA" id="ARBA00022692"/>
    </source>
</evidence>
<feature type="transmembrane region" description="Helical" evidence="5">
    <location>
        <begin position="363"/>
        <end position="384"/>
    </location>
</feature>
<evidence type="ECO:0000256" key="1">
    <source>
        <dbReference type="ARBA" id="ARBA00004651"/>
    </source>
</evidence>
<evidence type="ECO:0000313" key="7">
    <source>
        <dbReference type="EMBL" id="MFC3688746.1"/>
    </source>
</evidence>
<reference evidence="8" key="1">
    <citation type="journal article" date="2019" name="Int. J. Syst. Evol. Microbiol.">
        <title>The Global Catalogue of Microorganisms (GCM) 10K type strain sequencing project: providing services to taxonomists for standard genome sequencing and annotation.</title>
        <authorList>
            <consortium name="The Broad Institute Genomics Platform"/>
            <consortium name="The Broad Institute Genome Sequencing Center for Infectious Disease"/>
            <person name="Wu L."/>
            <person name="Ma J."/>
        </authorList>
    </citation>
    <scope>NUCLEOTIDE SEQUENCE [LARGE SCALE GENOMIC DNA]</scope>
    <source>
        <strain evidence="8">NCAIM B.02333</strain>
    </source>
</reference>
<evidence type="ECO:0000313" key="8">
    <source>
        <dbReference type="Proteomes" id="UP001595685"/>
    </source>
</evidence>
<keyword evidence="2 5" id="KW-0812">Transmembrane</keyword>
<sequence length="402" mass="38723">MHTGTQASAAAPYLAFAAFGLFWGTWGAALPALRSAAALDDAALGTALLFVGLGALPAMLLTGRAVDRWGARAGGAALVALAVAGVVVAATGRDLATLCLAMALVGATSGAADVAANALAGLREQRSGGRVVTVAHGVFSSCVVVGSLGTGALRAAGADVVLVFCVAGTAMAVLGLAVLRLGDGPQAAAPGARTTGDGVPRDQLGALRPALPFVVVGLVGALGLAVENAHQSWGAVFLADEVGAGPGLTALAPATFAAAAAATRFAAGLLTGVPAAALLGGGAATALAGTLVVAASGSVGTALAGLVLAAVGTAVLFPTLLSRAVRDVPAARRGRATSTVATTAYLGFLAGPVYVGLLSQATGLRGAMVGVAALVAVVGVLAPLTGRARRQERVPPVVRAGY</sequence>
<keyword evidence="8" id="KW-1185">Reference proteome</keyword>
<feature type="transmembrane region" description="Helical" evidence="5">
    <location>
        <begin position="131"/>
        <end position="154"/>
    </location>
</feature>
<protein>
    <submittedName>
        <fullName evidence="7">MFS transporter</fullName>
    </submittedName>
</protein>
<dbReference type="EMBL" id="JBHRWW010000006">
    <property type="protein sequence ID" value="MFC3688746.1"/>
    <property type="molecule type" value="Genomic_DNA"/>
</dbReference>